<evidence type="ECO:0000256" key="1">
    <source>
        <dbReference type="SAM" id="MobiDB-lite"/>
    </source>
</evidence>
<accession>Q4RN54</accession>
<dbReference type="EMBL" id="CAAE01015016">
    <property type="protein sequence ID" value="CAG10178.1"/>
    <property type="molecule type" value="Genomic_DNA"/>
</dbReference>
<reference evidence="3" key="1">
    <citation type="journal article" date="2004" name="Nature">
        <title>Genome duplication in the teleost fish Tetraodon nigroviridis reveals the early vertebrate proto-karyotype.</title>
        <authorList>
            <person name="Jaillon O."/>
            <person name="Aury J.-M."/>
            <person name="Brunet F."/>
            <person name="Petit J.-L."/>
            <person name="Stange-Thomann N."/>
            <person name="Mauceli E."/>
            <person name="Bouneau L."/>
            <person name="Fischer C."/>
            <person name="Ozouf-Costaz C."/>
            <person name="Bernot A."/>
            <person name="Nicaud S."/>
            <person name="Jaffe D."/>
            <person name="Fisher S."/>
            <person name="Lutfalla G."/>
            <person name="Dossat C."/>
            <person name="Segurens B."/>
            <person name="Dasilva C."/>
            <person name="Salanoubat M."/>
            <person name="Levy M."/>
            <person name="Boudet N."/>
            <person name="Castellano S."/>
            <person name="Anthouard V."/>
            <person name="Jubin C."/>
            <person name="Castelli V."/>
            <person name="Katinka M."/>
            <person name="Vacherie B."/>
            <person name="Biemont C."/>
            <person name="Skalli Z."/>
            <person name="Cattolico L."/>
            <person name="Poulain J."/>
            <person name="De Berardinis V."/>
            <person name="Cruaud C."/>
            <person name="Duprat S."/>
            <person name="Brottier P."/>
            <person name="Coutanceau J.-P."/>
            <person name="Gouzy J."/>
            <person name="Parra G."/>
            <person name="Lardier G."/>
            <person name="Chapple C."/>
            <person name="McKernan K.J."/>
            <person name="McEwan P."/>
            <person name="Bosak S."/>
            <person name="Kellis M."/>
            <person name="Volff J.-N."/>
            <person name="Guigo R."/>
            <person name="Zody M.C."/>
            <person name="Mesirov J."/>
            <person name="Lindblad-Toh K."/>
            <person name="Birren B."/>
            <person name="Nusbaum C."/>
            <person name="Kahn D."/>
            <person name="Robinson-Rechavi M."/>
            <person name="Laudet V."/>
            <person name="Schachter V."/>
            <person name="Quetier F."/>
            <person name="Saurin W."/>
            <person name="Scarpelli C."/>
            <person name="Wincker P."/>
            <person name="Lander E.S."/>
            <person name="Weissenbach J."/>
            <person name="Roest Crollius H."/>
        </authorList>
    </citation>
    <scope>NUCLEOTIDE SEQUENCE [LARGE SCALE GENOMIC DNA]</scope>
</reference>
<gene>
    <name evidence="3" type="ORF">GSTENG00031729001</name>
</gene>
<dbReference type="InterPro" id="IPR051722">
    <property type="entry name" value="Endocytosis_PI4K-reg_protein"/>
</dbReference>
<dbReference type="Pfam" id="PF19440">
    <property type="entry name" value="TTC7_N"/>
    <property type="match status" value="2"/>
</dbReference>
<dbReference type="GO" id="GO:0005886">
    <property type="term" value="C:plasma membrane"/>
    <property type="evidence" value="ECO:0007669"/>
    <property type="project" value="TreeGrafter"/>
</dbReference>
<evidence type="ECO:0000259" key="2">
    <source>
        <dbReference type="Pfam" id="PF19440"/>
    </source>
</evidence>
<dbReference type="KEGG" id="tng:GSTEN00031729G001"/>
<comment type="caution">
    <text evidence="3">The sequence shown here is derived from an EMBL/GenBank/DDBJ whole genome shotgun (WGS) entry which is preliminary data.</text>
</comment>
<organism evidence="3">
    <name type="scientific">Tetraodon nigroviridis</name>
    <name type="common">Spotted green pufferfish</name>
    <name type="synonym">Chelonodon nigroviridis</name>
    <dbReference type="NCBI Taxonomy" id="99883"/>
    <lineage>
        <taxon>Eukaryota</taxon>
        <taxon>Metazoa</taxon>
        <taxon>Chordata</taxon>
        <taxon>Craniata</taxon>
        <taxon>Vertebrata</taxon>
        <taxon>Euteleostomi</taxon>
        <taxon>Actinopterygii</taxon>
        <taxon>Neopterygii</taxon>
        <taxon>Teleostei</taxon>
        <taxon>Neoteleostei</taxon>
        <taxon>Acanthomorphata</taxon>
        <taxon>Eupercaria</taxon>
        <taxon>Tetraodontiformes</taxon>
        <taxon>Tetradontoidea</taxon>
        <taxon>Tetraodontidae</taxon>
        <taxon>Tetraodon</taxon>
    </lineage>
</organism>
<sequence>MGGAFSSRSTVESTLVEQQEQKSAVTPIVSGDCGHHRDRAPMAARVSLTQLRLEAELDRLRAECQWDRVPALVEQLHALRFHEEVHYVQGRYWDAQGMCARVGLEELTKEDQPTYHLRLLAEAFVIKGTWNHEGSFISDVKCNFYLCRFHSW</sequence>
<evidence type="ECO:0000313" key="3">
    <source>
        <dbReference type="EMBL" id="CAG10178.1"/>
    </source>
</evidence>
<reference evidence="3" key="2">
    <citation type="submission" date="2004-02" db="EMBL/GenBank/DDBJ databases">
        <authorList>
            <consortium name="Genoscope"/>
            <consortium name="Whitehead Institute Centre for Genome Research"/>
        </authorList>
    </citation>
    <scope>NUCLEOTIDE SEQUENCE</scope>
</reference>
<dbReference type="PANTHER" id="PTHR23083">
    <property type="entry name" value="TETRATRICOPEPTIDE REPEAT PROTEIN, TPR"/>
    <property type="match status" value="1"/>
</dbReference>
<dbReference type="OrthoDB" id="29013at2759"/>
<dbReference type="AlphaFoldDB" id="Q4RN54"/>
<feature type="domain" description="Tetratricopeptide repeat protein 7 N-terminal" evidence="2">
    <location>
        <begin position="85"/>
        <end position="128"/>
    </location>
</feature>
<name>Q4RN54_TETNG</name>
<proteinExistence type="predicted"/>
<protein>
    <submittedName>
        <fullName evidence="3">(spotted green pufferfish) hypothetical protein</fullName>
    </submittedName>
</protein>
<feature type="region of interest" description="Disordered" evidence="1">
    <location>
        <begin position="1"/>
        <end position="23"/>
    </location>
</feature>
<feature type="domain" description="Tetratricopeptide repeat protein 7 N-terminal" evidence="2">
    <location>
        <begin position="42"/>
        <end position="84"/>
    </location>
</feature>
<dbReference type="GO" id="GO:0072659">
    <property type="term" value="P:protein localization to plasma membrane"/>
    <property type="evidence" value="ECO:0007669"/>
    <property type="project" value="TreeGrafter"/>
</dbReference>
<dbReference type="GO" id="GO:0046854">
    <property type="term" value="P:phosphatidylinositol phosphate biosynthetic process"/>
    <property type="evidence" value="ECO:0007669"/>
    <property type="project" value="TreeGrafter"/>
</dbReference>
<dbReference type="PANTHER" id="PTHR23083:SF475">
    <property type="entry name" value="TETRATRICOPEPTIDE REPEAT PROTEIN 7A"/>
    <property type="match status" value="1"/>
</dbReference>
<dbReference type="InterPro" id="IPR045819">
    <property type="entry name" value="TTC7_N"/>
</dbReference>